<dbReference type="EMBL" id="JAPUUL010000976">
    <property type="protein sequence ID" value="KAJ8128733.1"/>
    <property type="molecule type" value="Genomic_DNA"/>
</dbReference>
<proteinExistence type="predicted"/>
<sequence>MEPSNINPKESTSNKPTADEHAPEDTNSMKPDPKESSQKEPAQNESVAEEPRPDETAPKAVPHSGDINQNSATSKPPTAFSQPGANVPQQPEQWRRMRVIDSVYRIPSSISPRVAPWVEVGESHLDTRPQASPDAHLISALYSVISVNEPPEPSGSNASIPQGSPTPDLEAKGQRERDAVDAPKKG</sequence>
<keyword evidence="2" id="KW-1185">Reference proteome</keyword>
<protein>
    <submittedName>
        <fullName evidence="1">Uncharacterized protein</fullName>
    </submittedName>
</protein>
<name>A0ACC2JMJ7_9PEZI</name>
<comment type="caution">
    <text evidence="1">The sequence shown here is derived from an EMBL/GenBank/DDBJ whole genome shotgun (WGS) entry which is preliminary data.</text>
</comment>
<reference evidence="1" key="1">
    <citation type="submission" date="2022-12" db="EMBL/GenBank/DDBJ databases">
        <title>Genome Sequence of Lasiodiplodia mahajangana.</title>
        <authorList>
            <person name="Buettner E."/>
        </authorList>
    </citation>
    <scope>NUCLEOTIDE SEQUENCE</scope>
    <source>
        <strain evidence="1">VT137</strain>
    </source>
</reference>
<evidence type="ECO:0000313" key="2">
    <source>
        <dbReference type="Proteomes" id="UP001153332"/>
    </source>
</evidence>
<gene>
    <name evidence="1" type="ORF">O1611_g4902</name>
</gene>
<accession>A0ACC2JMJ7</accession>
<dbReference type="Proteomes" id="UP001153332">
    <property type="component" value="Unassembled WGS sequence"/>
</dbReference>
<organism evidence="1 2">
    <name type="scientific">Lasiodiplodia mahajangana</name>
    <dbReference type="NCBI Taxonomy" id="1108764"/>
    <lineage>
        <taxon>Eukaryota</taxon>
        <taxon>Fungi</taxon>
        <taxon>Dikarya</taxon>
        <taxon>Ascomycota</taxon>
        <taxon>Pezizomycotina</taxon>
        <taxon>Dothideomycetes</taxon>
        <taxon>Dothideomycetes incertae sedis</taxon>
        <taxon>Botryosphaeriales</taxon>
        <taxon>Botryosphaeriaceae</taxon>
        <taxon>Lasiodiplodia</taxon>
    </lineage>
</organism>
<evidence type="ECO:0000313" key="1">
    <source>
        <dbReference type="EMBL" id="KAJ8128733.1"/>
    </source>
</evidence>